<protein>
    <submittedName>
        <fullName evidence="2">STAS domain-containing protein</fullName>
    </submittedName>
</protein>
<evidence type="ECO:0000313" key="2">
    <source>
        <dbReference type="EMBL" id="MEU6807403.1"/>
    </source>
</evidence>
<dbReference type="EMBL" id="JBEYXT010000584">
    <property type="protein sequence ID" value="MEU6807403.1"/>
    <property type="molecule type" value="Genomic_DNA"/>
</dbReference>
<feature type="domain" description="STAS" evidence="1">
    <location>
        <begin position="24"/>
        <end position="87"/>
    </location>
</feature>
<reference evidence="2 3" key="1">
    <citation type="submission" date="2024-06" db="EMBL/GenBank/DDBJ databases">
        <title>The Natural Products Discovery Center: Release of the First 8490 Sequenced Strains for Exploring Actinobacteria Biosynthetic Diversity.</title>
        <authorList>
            <person name="Kalkreuter E."/>
            <person name="Kautsar S.A."/>
            <person name="Yang D."/>
            <person name="Bader C.D."/>
            <person name="Teijaro C.N."/>
            <person name="Fluegel L."/>
            <person name="Davis C.M."/>
            <person name="Simpson J.R."/>
            <person name="Lauterbach L."/>
            <person name="Steele A.D."/>
            <person name="Gui C."/>
            <person name="Meng S."/>
            <person name="Li G."/>
            <person name="Viehrig K."/>
            <person name="Ye F."/>
            <person name="Su P."/>
            <person name="Kiefer A.F."/>
            <person name="Nichols A."/>
            <person name="Cepeda A.J."/>
            <person name="Yan W."/>
            <person name="Fan B."/>
            <person name="Jiang Y."/>
            <person name="Adhikari A."/>
            <person name="Zheng C.-J."/>
            <person name="Schuster L."/>
            <person name="Cowan T.M."/>
            <person name="Smanski M.J."/>
            <person name="Chevrette M.G."/>
            <person name="De Carvalho L.P.S."/>
            <person name="Shen B."/>
        </authorList>
    </citation>
    <scope>NUCLEOTIDE SEQUENCE [LARGE SCALE GENOMIC DNA]</scope>
    <source>
        <strain evidence="2 3">NPDC046851</strain>
    </source>
</reference>
<evidence type="ECO:0000259" key="1">
    <source>
        <dbReference type="PROSITE" id="PS50801"/>
    </source>
</evidence>
<dbReference type="Pfam" id="PF13466">
    <property type="entry name" value="STAS_2"/>
    <property type="match status" value="1"/>
</dbReference>
<accession>A0ABV3BD63</accession>
<keyword evidence="3" id="KW-1185">Reference proteome</keyword>
<dbReference type="CDD" id="cd07043">
    <property type="entry name" value="STAS_anti-anti-sigma_factors"/>
    <property type="match status" value="1"/>
</dbReference>
<dbReference type="SUPFAM" id="SSF52091">
    <property type="entry name" value="SpoIIaa-like"/>
    <property type="match status" value="1"/>
</dbReference>
<comment type="caution">
    <text evidence="2">The sequence shown here is derived from an EMBL/GenBank/DDBJ whole genome shotgun (WGS) entry which is preliminary data.</text>
</comment>
<dbReference type="PROSITE" id="PS50801">
    <property type="entry name" value="STAS"/>
    <property type="match status" value="1"/>
</dbReference>
<dbReference type="InterPro" id="IPR036513">
    <property type="entry name" value="STAS_dom_sf"/>
</dbReference>
<name>A0ABV3BD63_9ACTN</name>
<proteinExistence type="predicted"/>
<dbReference type="InterPro" id="IPR002645">
    <property type="entry name" value="STAS_dom"/>
</dbReference>
<organism evidence="2 3">
    <name type="scientific">Streptomyces neyagawaensis</name>
    <dbReference type="NCBI Taxonomy" id="42238"/>
    <lineage>
        <taxon>Bacteria</taxon>
        <taxon>Bacillati</taxon>
        <taxon>Actinomycetota</taxon>
        <taxon>Actinomycetes</taxon>
        <taxon>Kitasatosporales</taxon>
        <taxon>Streptomycetaceae</taxon>
        <taxon>Streptomyces</taxon>
    </lineage>
</organism>
<dbReference type="InterPro" id="IPR058548">
    <property type="entry name" value="MlaB-like_STAS"/>
</dbReference>
<dbReference type="RefSeq" id="WP_359703730.1">
    <property type="nucleotide sequence ID" value="NZ_JBEYXT010000584.1"/>
</dbReference>
<sequence>LVAGEVALVDLLLRLLGVPHPVRVSFMDSSGLNLLVQLHRRLHAEGKRLTVTGLQPQPARLLEITETYALFTADTTGADDSAEALTA</sequence>
<dbReference type="Proteomes" id="UP001551189">
    <property type="component" value="Unassembled WGS sequence"/>
</dbReference>
<feature type="non-terminal residue" evidence="2">
    <location>
        <position position="1"/>
    </location>
</feature>
<gene>
    <name evidence="2" type="ORF">ABZ931_41660</name>
</gene>
<dbReference type="Gene3D" id="3.30.750.24">
    <property type="entry name" value="STAS domain"/>
    <property type="match status" value="1"/>
</dbReference>
<evidence type="ECO:0000313" key="3">
    <source>
        <dbReference type="Proteomes" id="UP001551189"/>
    </source>
</evidence>